<dbReference type="Pfam" id="PF25183">
    <property type="entry name" value="OMP_b-brl_4"/>
    <property type="match status" value="1"/>
</dbReference>
<name>A0ABY8FVY6_9SPHN</name>
<evidence type="ECO:0000313" key="6">
    <source>
        <dbReference type="EMBL" id="WFL78260.1"/>
    </source>
</evidence>
<dbReference type="Gene3D" id="2.40.170.20">
    <property type="entry name" value="TonB-dependent receptor, beta-barrel domain"/>
    <property type="match status" value="1"/>
</dbReference>
<sequence length="1142" mass="122831">MKLKYLLAASVVSLSAATTFVAPAAAQQITSGIEGRVTDEAGAALPGATVTIVDTRTGQTRTLDAGADGSFRAGSLVPGGPYTITATAPGFEGQSVENQFISVSGNTSFSFELASTAAGGSDNVIIVTGARAGVTQLAIGPGQAFGVEALEGFPSISRDIRDIVRLDPRVSLERSSEVDRISCLGGNDRSNTFTVDGIVQADSFGLTDTPFAARSALPVPFDVVRETSVEFAPFDVEYGQFTGCAINVITKSGSNDFHGTAFFTFRNEDMRGDKVDGRDRTTLPFEEKRWGATLSGPIIPDRLFFFAGYEETDLPDAFDTGPTGSGLSNEVNFATQAQFDEFAQIARDVYGQDVGGYPRVLPNASVRYFGRLDAYITDEHRLELSYQRLDEAFVTSDTGSNNLTGINSFNEQGTLSDYYSARLYSQWSDNFSTEVIVARSDITDRQGPFGFNEAQDADPTVRLAVGVVGPTQNGLLTTGPGIFRSANALEQQVDQLKIKGNLVAGDHEFTLGVELNRLDAYNLFAINATGTLFFANLADFREGLLTNGTRFPNQFTGADDVVNNSVGGGVIAATGSGDINEAAANFRRTIYTAYGQDEWQVSDQLSVLLGARVDWYAGSAPRPNPLFVQRYGYSNSTSFGSIDPVFLPRFGFTYEMFNDTGFFRNTSIKGGVGIFGGGDPTVWFSNAFSNTGFSTAEGTTLDAGCAGLPTVGGQIDVVVNGTFTGFPQCAKDAGSVVAADGAAPTQSTDPNFKIPTVVRANIGLNTTFGTETGFFSDWNLNLDYIYSRFRNPVNWVDLTYAVDYRAGNNGFLVDGRPVYSSIDPLNAGCDAVYVSPGQWNNLSDVCFNTRREDEYMLTNAGSFDSHVASIILSKNFNGGLFTDAGSFRVNLGYAFTDAENRREARSSTASSNFGKSATFDVLDPAPSASNYQTAHVATFAANLREEFFGDYGTEIGMVFVARSGRPYSLTFDGAPFTELSSSRDQQLLYVPTGVNDPNVSPSSDMTAVQALVDYVAASGCDYTPGETIKRNTCRSDWYFDMDLRISQEVPGPLNMFGKGNDRFTLFADFDNFLNMLDNSWNVFRSVPGSTFGGGDGALVDVVDGGFDSQGRYRISGFNPDDRDNVGTSASVWKIQVGVRYEF</sequence>
<protein>
    <submittedName>
        <fullName evidence="6">Carboxypeptidase regulatory-like domain-containing protein</fullName>
    </submittedName>
</protein>
<evidence type="ECO:0000256" key="3">
    <source>
        <dbReference type="ARBA" id="ARBA00023237"/>
    </source>
</evidence>
<reference evidence="6 7" key="1">
    <citation type="submission" date="2023-03" db="EMBL/GenBank/DDBJ databases">
        <title>Altererythrobacter sp. CAU 1644 isolated from sand.</title>
        <authorList>
            <person name="Kim W."/>
        </authorList>
    </citation>
    <scope>NUCLEOTIDE SEQUENCE [LARGE SCALE GENOMIC DNA]</scope>
    <source>
        <strain evidence="6 7">CAU 1644</strain>
    </source>
</reference>
<dbReference type="Pfam" id="PF13620">
    <property type="entry name" value="CarboxypepD_reg"/>
    <property type="match status" value="1"/>
</dbReference>
<keyword evidence="7" id="KW-1185">Reference proteome</keyword>
<keyword evidence="2" id="KW-0472">Membrane</keyword>
<dbReference type="SUPFAM" id="SSF49464">
    <property type="entry name" value="Carboxypeptidase regulatory domain-like"/>
    <property type="match status" value="1"/>
</dbReference>
<dbReference type="RefSeq" id="WP_278016950.1">
    <property type="nucleotide sequence ID" value="NZ_CP121106.1"/>
</dbReference>
<dbReference type="InterPro" id="IPR057601">
    <property type="entry name" value="Oar-like_b-barrel"/>
</dbReference>
<dbReference type="SUPFAM" id="SSF56935">
    <property type="entry name" value="Porins"/>
    <property type="match status" value="1"/>
</dbReference>
<feature type="signal peptide" evidence="4">
    <location>
        <begin position="1"/>
        <end position="24"/>
    </location>
</feature>
<comment type="subcellular location">
    <subcellularLocation>
        <location evidence="1">Cell outer membrane</location>
    </subcellularLocation>
</comment>
<dbReference type="Gene3D" id="2.60.40.1120">
    <property type="entry name" value="Carboxypeptidase-like, regulatory domain"/>
    <property type="match status" value="1"/>
</dbReference>
<organism evidence="6 7">
    <name type="scientific">Altererythrobacter arenosus</name>
    <dbReference type="NCBI Taxonomy" id="3032592"/>
    <lineage>
        <taxon>Bacteria</taxon>
        <taxon>Pseudomonadati</taxon>
        <taxon>Pseudomonadota</taxon>
        <taxon>Alphaproteobacteria</taxon>
        <taxon>Sphingomonadales</taxon>
        <taxon>Erythrobacteraceae</taxon>
        <taxon>Altererythrobacter</taxon>
    </lineage>
</organism>
<keyword evidence="4" id="KW-0732">Signal</keyword>
<feature type="chain" id="PRO_5045544335" evidence="4">
    <location>
        <begin position="25"/>
        <end position="1142"/>
    </location>
</feature>
<evidence type="ECO:0000256" key="2">
    <source>
        <dbReference type="ARBA" id="ARBA00023136"/>
    </source>
</evidence>
<evidence type="ECO:0000259" key="5">
    <source>
        <dbReference type="Pfam" id="PF25183"/>
    </source>
</evidence>
<keyword evidence="3" id="KW-0998">Cell outer membrane</keyword>
<accession>A0ABY8FVY6</accession>
<dbReference type="Proteomes" id="UP001215827">
    <property type="component" value="Chromosome"/>
</dbReference>
<gene>
    <name evidence="6" type="ORF">P7228_04135</name>
</gene>
<proteinExistence type="predicted"/>
<evidence type="ECO:0000256" key="4">
    <source>
        <dbReference type="SAM" id="SignalP"/>
    </source>
</evidence>
<dbReference type="InterPro" id="IPR036942">
    <property type="entry name" value="Beta-barrel_TonB_sf"/>
</dbReference>
<evidence type="ECO:0000256" key="1">
    <source>
        <dbReference type="ARBA" id="ARBA00004442"/>
    </source>
</evidence>
<feature type="domain" description="TonB-dependent transporter Oar-like beta-barrel" evidence="5">
    <location>
        <begin position="249"/>
        <end position="1074"/>
    </location>
</feature>
<evidence type="ECO:0000313" key="7">
    <source>
        <dbReference type="Proteomes" id="UP001215827"/>
    </source>
</evidence>
<dbReference type="EMBL" id="CP121106">
    <property type="protein sequence ID" value="WFL78260.1"/>
    <property type="molecule type" value="Genomic_DNA"/>
</dbReference>
<dbReference type="InterPro" id="IPR008969">
    <property type="entry name" value="CarboxyPept-like_regulatory"/>
</dbReference>